<reference evidence="1" key="1">
    <citation type="journal article" date="2015" name="Nature">
        <title>Complex archaea that bridge the gap between prokaryotes and eukaryotes.</title>
        <authorList>
            <person name="Spang A."/>
            <person name="Saw J.H."/>
            <person name="Jorgensen S.L."/>
            <person name="Zaremba-Niedzwiedzka K."/>
            <person name="Martijn J."/>
            <person name="Lind A.E."/>
            <person name="van Eijk R."/>
            <person name="Schleper C."/>
            <person name="Guy L."/>
            <person name="Ettema T.J."/>
        </authorList>
    </citation>
    <scope>NUCLEOTIDE SEQUENCE</scope>
</reference>
<evidence type="ECO:0000313" key="1">
    <source>
        <dbReference type="EMBL" id="KKM81916.1"/>
    </source>
</evidence>
<dbReference type="EMBL" id="LAZR01007944">
    <property type="protein sequence ID" value="KKM81916.1"/>
    <property type="molecule type" value="Genomic_DNA"/>
</dbReference>
<dbReference type="AlphaFoldDB" id="A0A0F9L439"/>
<feature type="non-terminal residue" evidence="1">
    <location>
        <position position="1"/>
    </location>
</feature>
<gene>
    <name evidence="1" type="ORF">LCGC14_1325050</name>
</gene>
<sequence length="39" mass="4742">YKIIIEIDLWNNLISKVPSWEKINNYKIYKGTLNDILFQ</sequence>
<accession>A0A0F9L439</accession>
<proteinExistence type="predicted"/>
<protein>
    <submittedName>
        <fullName evidence="1">Uncharacterized protein</fullName>
    </submittedName>
</protein>
<comment type="caution">
    <text evidence="1">The sequence shown here is derived from an EMBL/GenBank/DDBJ whole genome shotgun (WGS) entry which is preliminary data.</text>
</comment>
<organism evidence="1">
    <name type="scientific">marine sediment metagenome</name>
    <dbReference type="NCBI Taxonomy" id="412755"/>
    <lineage>
        <taxon>unclassified sequences</taxon>
        <taxon>metagenomes</taxon>
        <taxon>ecological metagenomes</taxon>
    </lineage>
</organism>
<name>A0A0F9L439_9ZZZZ</name>